<evidence type="ECO:0000256" key="1">
    <source>
        <dbReference type="SAM" id="MobiDB-lite"/>
    </source>
</evidence>
<evidence type="ECO:0000313" key="3">
    <source>
        <dbReference type="Proteomes" id="UP000696280"/>
    </source>
</evidence>
<accession>A0A9N9PNK0</accession>
<feature type="compositionally biased region" description="Polar residues" evidence="1">
    <location>
        <begin position="299"/>
        <end position="310"/>
    </location>
</feature>
<feature type="region of interest" description="Disordered" evidence="1">
    <location>
        <begin position="195"/>
        <end position="333"/>
    </location>
</feature>
<proteinExistence type="predicted"/>
<dbReference type="AlphaFoldDB" id="A0A9N9PNK0"/>
<feature type="compositionally biased region" description="Polar residues" evidence="1">
    <location>
        <begin position="200"/>
        <end position="214"/>
    </location>
</feature>
<gene>
    <name evidence="2" type="ORF">HYFRA_00004101</name>
</gene>
<dbReference type="OrthoDB" id="3565485at2759"/>
<sequence>MHFSRRFGSPVAAVAVLIGIAVLVVITVGEGLKVFVGKQGDAELNKRDDSSPWFSWSSDDSLQQRDASPAFLAERMGAISDVAGTLVDGGVTQAINVVGGGKKAASPQIKEDVSPSVEGNIASSAIAGVDNAVKTASQEVDQIVNAATGIAGSILASASGVSNLAPLAEALATSTGNVAASRPSISLANYLEAAPPPAPTSNGTPKPSVVNTSPMAPPAGNGNSTSPSSVKNMTSISNLMSNNNASVPSGVAMPSNKPSLQNITSPAMNNTSGDLKGNSSAPSGMAMPTNNIRPPPPQNMTKPQNTTSDSPLKPSMLPLSQNTTVPRPANTSCPAPMMMTMTMTTTMQPECPAPVTETCTVTETWHSTVYADTITLFSFMDVFTVTCTTTVSDCSDTPSMPTPQSSPHNSTNSTNSHSMGHIPVYYSFAPSAKILPAGALQTVMASSTVKHTSGSVVSAAKATGTSGSGKVTCSDGTIVSDVKDCLDGVADAGSSVLANRAIRLLSKDTISGVSAVTVIHQTSAIHTIRPLVDESKIFSIMARHGGSRKKRDLSQE</sequence>
<feature type="compositionally biased region" description="Polar residues" evidence="1">
    <location>
        <begin position="256"/>
        <end position="292"/>
    </location>
</feature>
<dbReference type="Proteomes" id="UP000696280">
    <property type="component" value="Unassembled WGS sequence"/>
</dbReference>
<reference evidence="2" key="1">
    <citation type="submission" date="2021-07" db="EMBL/GenBank/DDBJ databases">
        <authorList>
            <person name="Durling M."/>
        </authorList>
    </citation>
    <scope>NUCLEOTIDE SEQUENCE</scope>
</reference>
<dbReference type="EMBL" id="CAJVRL010000025">
    <property type="protein sequence ID" value="CAG8949778.1"/>
    <property type="molecule type" value="Genomic_DNA"/>
</dbReference>
<comment type="caution">
    <text evidence="2">The sequence shown here is derived from an EMBL/GenBank/DDBJ whole genome shotgun (WGS) entry which is preliminary data.</text>
</comment>
<keyword evidence="3" id="KW-1185">Reference proteome</keyword>
<organism evidence="2 3">
    <name type="scientific">Hymenoscyphus fraxineus</name>
    <dbReference type="NCBI Taxonomy" id="746836"/>
    <lineage>
        <taxon>Eukaryota</taxon>
        <taxon>Fungi</taxon>
        <taxon>Dikarya</taxon>
        <taxon>Ascomycota</taxon>
        <taxon>Pezizomycotina</taxon>
        <taxon>Leotiomycetes</taxon>
        <taxon>Helotiales</taxon>
        <taxon>Helotiaceae</taxon>
        <taxon>Hymenoscyphus</taxon>
    </lineage>
</organism>
<feature type="compositionally biased region" description="Polar residues" evidence="1">
    <location>
        <begin position="318"/>
        <end position="333"/>
    </location>
</feature>
<evidence type="ECO:0000313" key="2">
    <source>
        <dbReference type="EMBL" id="CAG8949778.1"/>
    </source>
</evidence>
<protein>
    <submittedName>
        <fullName evidence="2">Uncharacterized protein</fullName>
    </submittedName>
</protein>
<name>A0A9N9PNK0_9HELO</name>
<feature type="region of interest" description="Disordered" evidence="1">
    <location>
        <begin position="392"/>
        <end position="416"/>
    </location>
</feature>
<feature type="compositionally biased region" description="Polar residues" evidence="1">
    <location>
        <begin position="221"/>
        <end position="247"/>
    </location>
</feature>